<dbReference type="PROSITE" id="PS51186">
    <property type="entry name" value="GNAT"/>
    <property type="match status" value="1"/>
</dbReference>
<proteinExistence type="predicted"/>
<keyword evidence="3" id="KW-1185">Reference proteome</keyword>
<name>A0A5Q3QDA7_9PSEU</name>
<dbReference type="InterPro" id="IPR016181">
    <property type="entry name" value="Acyl_CoA_acyltransferase"/>
</dbReference>
<gene>
    <name evidence="2" type="ORF">GIY23_03675</name>
</gene>
<dbReference type="KEGG" id="sace:GIY23_03675"/>
<dbReference type="InterPro" id="IPR000182">
    <property type="entry name" value="GNAT_dom"/>
</dbReference>
<accession>A0A5Q3QDA7</accession>
<keyword evidence="2" id="KW-0808">Transferase</keyword>
<evidence type="ECO:0000313" key="3">
    <source>
        <dbReference type="Proteomes" id="UP000371041"/>
    </source>
</evidence>
<dbReference type="InterPro" id="IPR056935">
    <property type="entry name" value="Rv0428c-like_C"/>
</dbReference>
<protein>
    <submittedName>
        <fullName evidence="2">GNAT family N-acetyltransferase</fullName>
    </submittedName>
</protein>
<dbReference type="GO" id="GO:0016747">
    <property type="term" value="F:acyltransferase activity, transferring groups other than amino-acyl groups"/>
    <property type="evidence" value="ECO:0007669"/>
    <property type="project" value="InterPro"/>
</dbReference>
<organism evidence="2 3">
    <name type="scientific">Allosaccharopolyspora coralli</name>
    <dbReference type="NCBI Taxonomy" id="2665642"/>
    <lineage>
        <taxon>Bacteria</taxon>
        <taxon>Bacillati</taxon>
        <taxon>Actinomycetota</taxon>
        <taxon>Actinomycetes</taxon>
        <taxon>Pseudonocardiales</taxon>
        <taxon>Pseudonocardiaceae</taxon>
        <taxon>Allosaccharopolyspora</taxon>
    </lineage>
</organism>
<reference evidence="3" key="1">
    <citation type="submission" date="2019-11" db="EMBL/GenBank/DDBJ databases">
        <title>The complete genome sequence of Saccharopolyspora sp. E2A.</title>
        <authorList>
            <person name="Zhang G."/>
        </authorList>
    </citation>
    <scope>NUCLEOTIDE SEQUENCE [LARGE SCALE GENOMIC DNA]</scope>
    <source>
        <strain evidence="3">E2A</strain>
    </source>
</reference>
<dbReference type="Gene3D" id="3.40.630.30">
    <property type="match status" value="1"/>
</dbReference>
<sequence length="252" mass="27963">MSRSVISASELDDLMNRSWRALSEVPVDGWIVRRSEGVTQRANSVLPVAAPRDLPDAITRVERLYLDHGLPPCFQLSPAAQPPELDEVLAERGYELSGATTIQVAEVEEVLNRLSCGRSSVEVRDEPGDDWMRLWWAVDGRGDDDARVTAGRILAGGPALYAVSRHEGSPAAVGRLSLVGQWAGVYCMAVRADVRRRGHAQDILRGLLTAAADRGVRHTWLQVVSDNLAARKLYEHAGYQDFSTYHYRVRRH</sequence>
<dbReference type="Pfam" id="PF24553">
    <property type="entry name" value="Rv0428c_C"/>
    <property type="match status" value="1"/>
</dbReference>
<dbReference type="Proteomes" id="UP000371041">
    <property type="component" value="Chromosome"/>
</dbReference>
<feature type="domain" description="N-acetyltransferase" evidence="1">
    <location>
        <begin position="121"/>
        <end position="252"/>
    </location>
</feature>
<dbReference type="AlphaFoldDB" id="A0A5Q3QDA7"/>
<dbReference type="EMBL" id="CP045929">
    <property type="protein sequence ID" value="QGK68767.1"/>
    <property type="molecule type" value="Genomic_DNA"/>
</dbReference>
<evidence type="ECO:0000313" key="2">
    <source>
        <dbReference type="EMBL" id="QGK68767.1"/>
    </source>
</evidence>
<evidence type="ECO:0000259" key="1">
    <source>
        <dbReference type="PROSITE" id="PS51186"/>
    </source>
</evidence>
<dbReference type="SUPFAM" id="SSF55729">
    <property type="entry name" value="Acyl-CoA N-acyltransferases (Nat)"/>
    <property type="match status" value="1"/>
</dbReference>
<dbReference type="CDD" id="cd04301">
    <property type="entry name" value="NAT_SF"/>
    <property type="match status" value="1"/>
</dbReference>